<dbReference type="PANTHER" id="PTHR43478">
    <property type="entry name" value="NA+/H+ ANTIPORTER-RELATED"/>
    <property type="match status" value="1"/>
</dbReference>
<keyword evidence="3 6" id="KW-0812">Transmembrane</keyword>
<evidence type="ECO:0000256" key="6">
    <source>
        <dbReference type="SAM" id="Phobius"/>
    </source>
</evidence>
<feature type="transmembrane region" description="Helical" evidence="6">
    <location>
        <begin position="146"/>
        <end position="171"/>
    </location>
</feature>
<accession>A0A1H7HUQ7</accession>
<evidence type="ECO:0000259" key="7">
    <source>
        <dbReference type="Pfam" id="PF03553"/>
    </source>
</evidence>
<keyword evidence="5 6" id="KW-0472">Membrane</keyword>
<dbReference type="OrthoDB" id="9762978at2"/>
<protein>
    <submittedName>
        <fullName evidence="8">Transporter, NhaC family</fullName>
    </submittedName>
</protein>
<feature type="transmembrane region" description="Helical" evidence="6">
    <location>
        <begin position="431"/>
        <end position="450"/>
    </location>
</feature>
<keyword evidence="4 6" id="KW-1133">Transmembrane helix</keyword>
<dbReference type="STRING" id="641665.GCA_002104455_00126"/>
<keyword evidence="2" id="KW-1003">Cell membrane</keyword>
<comment type="subcellular location">
    <subcellularLocation>
        <location evidence="1">Cell membrane</location>
        <topology evidence="1">Multi-pass membrane protein</topology>
    </subcellularLocation>
</comment>
<evidence type="ECO:0000313" key="9">
    <source>
        <dbReference type="Proteomes" id="UP000199297"/>
    </source>
</evidence>
<feature type="transmembrane region" description="Helical" evidence="6">
    <location>
        <begin position="59"/>
        <end position="80"/>
    </location>
</feature>
<feature type="domain" description="Na+/H+ antiporter NhaC-like C-terminal" evidence="7">
    <location>
        <begin position="182"/>
        <end position="449"/>
    </location>
</feature>
<dbReference type="Pfam" id="PF03553">
    <property type="entry name" value="Na_H_antiporter"/>
    <property type="match status" value="1"/>
</dbReference>
<keyword evidence="9" id="KW-1185">Reference proteome</keyword>
<dbReference type="PANTHER" id="PTHR43478:SF1">
    <property type="entry name" value="NA+_H+ ANTIPORTER NHAC-LIKE C-TERMINAL DOMAIN-CONTAINING PROTEIN"/>
    <property type="match status" value="1"/>
</dbReference>
<dbReference type="Proteomes" id="UP000199297">
    <property type="component" value="Unassembled WGS sequence"/>
</dbReference>
<sequence>MSDSALSLLPPLVAIIIAIWRKNALFALFFGVALCHFMLVDGQVVNGIVGTATGISEVFSSQGNVYIISFSLLIGALVTLMNQSGAVNGFINHLASLNLVKNSRQASMLPTVIGTSIFTDTNLSMFTAGMASQKLFDRHQLSRARLAYLVDSTCAPVSILFLINGWGAYVLGLLDGYSFSDPVGILIGTIGYNVYAIVAVMLAYYTAISGKVYGPMKSAESITVSSQQPHVEHVAPAHMMWLPMLTLLLSTFILLWLTGDGDIRRGAGAFSVFWSVVGALVLLILLVIAHQQMSWSSIGKALITGVKYMAPAVAILILSFAFGSAIKALGTGIYVSSLINVQVPLFFMAPILFIAAAVMAFATGTSWGTFAILIPIAVPIAQQSGLPIEFLVAAVLGGGIFGDHASPISDTTVVASIASGCDHFQHVKTQLPYALVGAAITLIAYIIIGLSL</sequence>
<dbReference type="EMBL" id="FOBI01000001">
    <property type="protein sequence ID" value="SEK52810.1"/>
    <property type="molecule type" value="Genomic_DNA"/>
</dbReference>
<proteinExistence type="predicted"/>
<evidence type="ECO:0000313" key="8">
    <source>
        <dbReference type="EMBL" id="SEK52810.1"/>
    </source>
</evidence>
<feature type="transmembrane region" description="Helical" evidence="6">
    <location>
        <begin position="386"/>
        <end position="402"/>
    </location>
</feature>
<feature type="transmembrane region" description="Helical" evidence="6">
    <location>
        <begin position="183"/>
        <end position="207"/>
    </location>
</feature>
<feature type="transmembrane region" description="Helical" evidence="6">
    <location>
        <begin position="269"/>
        <end position="289"/>
    </location>
</feature>
<dbReference type="RefSeq" id="WP_085282216.1">
    <property type="nucleotide sequence ID" value="NZ_FOBI01000001.1"/>
</dbReference>
<feature type="transmembrane region" description="Helical" evidence="6">
    <location>
        <begin position="12"/>
        <end position="39"/>
    </location>
</feature>
<dbReference type="GO" id="GO:0005886">
    <property type="term" value="C:plasma membrane"/>
    <property type="evidence" value="ECO:0007669"/>
    <property type="project" value="UniProtKB-SubCell"/>
</dbReference>
<name>A0A1H7HUQ7_9GAMM</name>
<dbReference type="InterPro" id="IPR018461">
    <property type="entry name" value="Na/H_Antiport_NhaC-like_C"/>
</dbReference>
<evidence type="ECO:0000256" key="4">
    <source>
        <dbReference type="ARBA" id="ARBA00022989"/>
    </source>
</evidence>
<evidence type="ECO:0000256" key="1">
    <source>
        <dbReference type="ARBA" id="ARBA00004651"/>
    </source>
</evidence>
<evidence type="ECO:0000256" key="5">
    <source>
        <dbReference type="ARBA" id="ARBA00023136"/>
    </source>
</evidence>
<feature type="transmembrane region" description="Helical" evidence="6">
    <location>
        <begin position="239"/>
        <end position="257"/>
    </location>
</feature>
<reference evidence="9" key="1">
    <citation type="submission" date="2016-10" db="EMBL/GenBank/DDBJ databases">
        <authorList>
            <person name="Varghese N."/>
            <person name="Submissions S."/>
        </authorList>
    </citation>
    <scope>NUCLEOTIDE SEQUENCE [LARGE SCALE GENOMIC DNA]</scope>
    <source>
        <strain evidence="9">CGMCC 1.9127</strain>
    </source>
</reference>
<feature type="transmembrane region" description="Helical" evidence="6">
    <location>
        <begin position="347"/>
        <end position="374"/>
    </location>
</feature>
<feature type="transmembrane region" description="Helical" evidence="6">
    <location>
        <begin position="310"/>
        <end position="335"/>
    </location>
</feature>
<evidence type="ECO:0000256" key="3">
    <source>
        <dbReference type="ARBA" id="ARBA00022692"/>
    </source>
</evidence>
<gene>
    <name evidence="8" type="ORF">SAMN05216262_101579</name>
</gene>
<dbReference type="AlphaFoldDB" id="A0A1H7HUQ7"/>
<organism evidence="8 9">
    <name type="scientific">Colwellia chukchiensis</name>
    <dbReference type="NCBI Taxonomy" id="641665"/>
    <lineage>
        <taxon>Bacteria</taxon>
        <taxon>Pseudomonadati</taxon>
        <taxon>Pseudomonadota</taxon>
        <taxon>Gammaproteobacteria</taxon>
        <taxon>Alteromonadales</taxon>
        <taxon>Colwelliaceae</taxon>
        <taxon>Colwellia</taxon>
    </lineage>
</organism>
<evidence type="ECO:0000256" key="2">
    <source>
        <dbReference type="ARBA" id="ARBA00022475"/>
    </source>
</evidence>